<dbReference type="GO" id="GO:0005829">
    <property type="term" value="C:cytosol"/>
    <property type="evidence" value="ECO:0007669"/>
    <property type="project" value="TreeGrafter"/>
</dbReference>
<sequence>WTSKMLFPTPDDGADQTKLNAGFPKLQLFDSMLNYEQARAVDSVYKNNYGTVPFLISGPPGTGKTKTLVEIALQLCKNSKDDTHILMVAPSDPAADTLALRLRPHFQPGELLRLNASSRTFGEVGQDLMLYTHVEHNHFGIPPFKALLQTRIVVTTCFDADMLIKARVTNHDLYNIEASMSETFHPGDSSFQPKALHWTALLMDEAGQSVEPEALIPLTVVMPPSDTPDLKHPQFIMAGDHKQLGPRTASRVQEFEMSLFERVLELPCYKDHPLARHRVGRKATTNILTKSMLPIKRPAFSNLIRNYRSHAAILAVPNNQFYFDTLLKEAPDSDTNLLLPLPIWKGRKWPVLLSYNTGLDELETDGGGWYNVSEIEKARKYTATILYSGLIDQKDICIMSPYQAQVRRLRRDFRKRRFGSVNIGPMEAFQGLESRFVILCTTRSRDRFLDQDRARGFGVIHEPKRFNVATTRAKQGLIVVGNPELLAQDPCWMAFMQFCMRNGLVD</sequence>
<feature type="non-terminal residue" evidence="4">
    <location>
        <position position="1"/>
    </location>
</feature>
<dbReference type="Gene3D" id="3.40.50.300">
    <property type="entry name" value="P-loop containing nucleotide triphosphate hydrolases"/>
    <property type="match status" value="2"/>
</dbReference>
<reference evidence="4" key="1">
    <citation type="journal article" date="2020" name="Stud. Mycol.">
        <title>101 Dothideomycetes genomes: a test case for predicting lifestyles and emergence of pathogens.</title>
        <authorList>
            <person name="Haridas S."/>
            <person name="Albert R."/>
            <person name="Binder M."/>
            <person name="Bloem J."/>
            <person name="Labutti K."/>
            <person name="Salamov A."/>
            <person name="Andreopoulos B."/>
            <person name="Baker S."/>
            <person name="Barry K."/>
            <person name="Bills G."/>
            <person name="Bluhm B."/>
            <person name="Cannon C."/>
            <person name="Castanera R."/>
            <person name="Culley D."/>
            <person name="Daum C."/>
            <person name="Ezra D."/>
            <person name="Gonzalez J."/>
            <person name="Henrissat B."/>
            <person name="Kuo A."/>
            <person name="Liang C."/>
            <person name="Lipzen A."/>
            <person name="Lutzoni F."/>
            <person name="Magnuson J."/>
            <person name="Mondo S."/>
            <person name="Nolan M."/>
            <person name="Ohm R."/>
            <person name="Pangilinan J."/>
            <person name="Park H.-J."/>
            <person name="Ramirez L."/>
            <person name="Alfaro M."/>
            <person name="Sun H."/>
            <person name="Tritt A."/>
            <person name="Yoshinaga Y."/>
            <person name="Zwiers L.-H."/>
            <person name="Turgeon B."/>
            <person name="Goodwin S."/>
            <person name="Spatafora J."/>
            <person name="Crous P."/>
            <person name="Grigoriev I."/>
        </authorList>
    </citation>
    <scope>NUCLEOTIDE SEQUENCE</scope>
    <source>
        <strain evidence="4">CBS 130266</strain>
    </source>
</reference>
<evidence type="ECO:0000313" key="5">
    <source>
        <dbReference type="Proteomes" id="UP000800235"/>
    </source>
</evidence>
<feature type="non-terminal residue" evidence="4">
    <location>
        <position position="506"/>
    </location>
</feature>
<evidence type="ECO:0000256" key="1">
    <source>
        <dbReference type="ARBA" id="ARBA00022806"/>
    </source>
</evidence>
<dbReference type="GO" id="GO:0004386">
    <property type="term" value="F:helicase activity"/>
    <property type="evidence" value="ECO:0007669"/>
    <property type="project" value="InterPro"/>
</dbReference>
<dbReference type="PANTHER" id="PTHR10887:SF322">
    <property type="entry name" value="HELICASE MOV-10"/>
    <property type="match status" value="1"/>
</dbReference>
<dbReference type="SUPFAM" id="SSF52540">
    <property type="entry name" value="P-loop containing nucleoside triphosphate hydrolases"/>
    <property type="match status" value="1"/>
</dbReference>
<gene>
    <name evidence="4" type="ORF">EJ08DRAFT_573894</name>
</gene>
<keyword evidence="5" id="KW-1185">Reference proteome</keyword>
<feature type="domain" description="DNA2/NAM7 helicase-like C-terminal" evidence="3">
    <location>
        <begin position="300"/>
        <end position="483"/>
    </location>
</feature>
<dbReference type="Proteomes" id="UP000800235">
    <property type="component" value="Unassembled WGS sequence"/>
</dbReference>
<feature type="domain" description="DNA2/NAM7 helicase helicase" evidence="2">
    <location>
        <begin position="33"/>
        <end position="104"/>
    </location>
</feature>
<dbReference type="InterPro" id="IPR041677">
    <property type="entry name" value="DNA2/NAM7_AAA_11"/>
</dbReference>
<evidence type="ECO:0000313" key="4">
    <source>
        <dbReference type="EMBL" id="KAF2433032.1"/>
    </source>
</evidence>
<dbReference type="InterPro" id="IPR045055">
    <property type="entry name" value="DNA2/NAM7-like"/>
</dbReference>
<keyword evidence="1" id="KW-0347">Helicase</keyword>
<organism evidence="4 5">
    <name type="scientific">Tothia fuscella</name>
    <dbReference type="NCBI Taxonomy" id="1048955"/>
    <lineage>
        <taxon>Eukaryota</taxon>
        <taxon>Fungi</taxon>
        <taxon>Dikarya</taxon>
        <taxon>Ascomycota</taxon>
        <taxon>Pezizomycotina</taxon>
        <taxon>Dothideomycetes</taxon>
        <taxon>Pleosporomycetidae</taxon>
        <taxon>Venturiales</taxon>
        <taxon>Cylindrosympodiaceae</taxon>
        <taxon>Tothia</taxon>
    </lineage>
</organism>
<dbReference type="GO" id="GO:0035194">
    <property type="term" value="P:regulatory ncRNA-mediated post-transcriptional gene silencing"/>
    <property type="evidence" value="ECO:0007669"/>
    <property type="project" value="TreeGrafter"/>
</dbReference>
<dbReference type="InterPro" id="IPR041679">
    <property type="entry name" value="DNA2/NAM7-like_C"/>
</dbReference>
<protein>
    <submittedName>
        <fullName evidence="4">P-loop containing nucleoside triphosphate hydrolase protein</fullName>
    </submittedName>
</protein>
<feature type="domain" description="DNA2/NAM7 helicase helicase" evidence="2">
    <location>
        <begin position="198"/>
        <end position="250"/>
    </location>
</feature>
<dbReference type="Pfam" id="PF13086">
    <property type="entry name" value="AAA_11"/>
    <property type="match status" value="2"/>
</dbReference>
<dbReference type="CDD" id="cd18808">
    <property type="entry name" value="SF1_C_Upf1"/>
    <property type="match status" value="1"/>
</dbReference>
<keyword evidence="4" id="KW-0378">Hydrolase</keyword>
<keyword evidence="1" id="KW-0547">Nucleotide-binding</keyword>
<comment type="caution">
    <text evidence="4">The sequence shown here is derived from an EMBL/GenBank/DDBJ whole genome shotgun (WGS) entry which is preliminary data.</text>
</comment>
<keyword evidence="1" id="KW-0067">ATP-binding</keyword>
<dbReference type="InterPro" id="IPR027417">
    <property type="entry name" value="P-loop_NTPase"/>
</dbReference>
<dbReference type="OrthoDB" id="6513042at2759"/>
<dbReference type="Pfam" id="PF13087">
    <property type="entry name" value="AAA_12"/>
    <property type="match status" value="1"/>
</dbReference>
<dbReference type="EMBL" id="MU007023">
    <property type="protein sequence ID" value="KAF2433032.1"/>
    <property type="molecule type" value="Genomic_DNA"/>
</dbReference>
<dbReference type="InterPro" id="IPR047187">
    <property type="entry name" value="SF1_C_Upf1"/>
</dbReference>
<dbReference type="AlphaFoldDB" id="A0A9P4NWL0"/>
<evidence type="ECO:0000259" key="2">
    <source>
        <dbReference type="Pfam" id="PF13086"/>
    </source>
</evidence>
<dbReference type="GO" id="GO:0016787">
    <property type="term" value="F:hydrolase activity"/>
    <property type="evidence" value="ECO:0007669"/>
    <property type="project" value="UniProtKB-KW"/>
</dbReference>
<accession>A0A9P4NWL0</accession>
<evidence type="ECO:0000259" key="3">
    <source>
        <dbReference type="Pfam" id="PF13087"/>
    </source>
</evidence>
<proteinExistence type="predicted"/>
<name>A0A9P4NWL0_9PEZI</name>
<dbReference type="PANTHER" id="PTHR10887">
    <property type="entry name" value="DNA2/NAM7 HELICASE FAMILY"/>
    <property type="match status" value="1"/>
</dbReference>